<reference evidence="9" key="1">
    <citation type="submission" date="2016-10" db="EMBL/GenBank/DDBJ databases">
        <authorList>
            <person name="Varghese N."/>
            <person name="Submissions S."/>
        </authorList>
    </citation>
    <scope>NUCLEOTIDE SEQUENCE [LARGE SCALE GENOMIC DNA]</scope>
    <source>
        <strain evidence="9">DSM 24450</strain>
    </source>
</reference>
<feature type="domain" description="Endoribonuclease YicC-like N-terminal" evidence="6">
    <location>
        <begin position="2"/>
        <end position="151"/>
    </location>
</feature>
<dbReference type="GO" id="GO:0004521">
    <property type="term" value="F:RNA endonuclease activity"/>
    <property type="evidence" value="ECO:0007669"/>
    <property type="project" value="InterPro"/>
</dbReference>
<dbReference type="Proteomes" id="UP000199312">
    <property type="component" value="Unassembled WGS sequence"/>
</dbReference>
<evidence type="ECO:0000256" key="1">
    <source>
        <dbReference type="ARBA" id="ARBA00001968"/>
    </source>
</evidence>
<dbReference type="InterPro" id="IPR013527">
    <property type="entry name" value="YicC-like_N"/>
</dbReference>
<dbReference type="InterPro" id="IPR005229">
    <property type="entry name" value="YicC/YloC-like"/>
</dbReference>
<dbReference type="PANTHER" id="PTHR30636:SF3">
    <property type="entry name" value="UPF0701 PROTEIN YICC"/>
    <property type="match status" value="1"/>
</dbReference>
<evidence type="ECO:0000256" key="3">
    <source>
        <dbReference type="ARBA" id="ARBA00022759"/>
    </source>
</evidence>
<keyword evidence="4" id="KW-0378">Hydrolase</keyword>
<evidence type="ECO:0000256" key="5">
    <source>
        <dbReference type="ARBA" id="ARBA00035648"/>
    </source>
</evidence>
<evidence type="ECO:0000313" key="8">
    <source>
        <dbReference type="EMBL" id="SFS49347.1"/>
    </source>
</evidence>
<feature type="domain" description="Endoribonuclease YicC-like C-terminal" evidence="7">
    <location>
        <begin position="172"/>
        <end position="284"/>
    </location>
</feature>
<evidence type="ECO:0000256" key="2">
    <source>
        <dbReference type="ARBA" id="ARBA00022722"/>
    </source>
</evidence>
<dbReference type="NCBIfam" id="TIGR00255">
    <property type="entry name" value="YicC/YloC family endoribonuclease"/>
    <property type="match status" value="1"/>
</dbReference>
<name>A0A1I6QA55_9FLAO</name>
<evidence type="ECO:0000313" key="9">
    <source>
        <dbReference type="Proteomes" id="UP000199312"/>
    </source>
</evidence>
<comment type="similarity">
    <text evidence="5">Belongs to the YicC/YloC family.</text>
</comment>
<proteinExistence type="inferred from homology"/>
<comment type="cofactor">
    <cofactor evidence="1">
        <name>a divalent metal cation</name>
        <dbReference type="ChEBI" id="CHEBI:60240"/>
    </cofactor>
</comment>
<dbReference type="PANTHER" id="PTHR30636">
    <property type="entry name" value="UPF0701 PROTEIN YICC"/>
    <property type="match status" value="1"/>
</dbReference>
<dbReference type="RefSeq" id="WP_090224776.1">
    <property type="nucleotide sequence ID" value="NZ_FOZP01000003.1"/>
</dbReference>
<organism evidence="8 9">
    <name type="scientific">Lutibacter maritimus</name>
    <dbReference type="NCBI Taxonomy" id="593133"/>
    <lineage>
        <taxon>Bacteria</taxon>
        <taxon>Pseudomonadati</taxon>
        <taxon>Bacteroidota</taxon>
        <taxon>Flavobacteriia</taxon>
        <taxon>Flavobacteriales</taxon>
        <taxon>Flavobacteriaceae</taxon>
        <taxon>Lutibacter</taxon>
    </lineage>
</organism>
<dbReference type="Pfam" id="PF08340">
    <property type="entry name" value="YicC-like_C"/>
    <property type="match status" value="1"/>
</dbReference>
<evidence type="ECO:0000259" key="7">
    <source>
        <dbReference type="Pfam" id="PF08340"/>
    </source>
</evidence>
<gene>
    <name evidence="8" type="ORF">SAMN04488006_1681</name>
</gene>
<dbReference type="AlphaFoldDB" id="A0A1I6QA55"/>
<keyword evidence="3" id="KW-0255">Endonuclease</keyword>
<protein>
    <submittedName>
        <fullName evidence="8">TIGR00255 family protein</fullName>
    </submittedName>
</protein>
<dbReference type="InterPro" id="IPR013551">
    <property type="entry name" value="YicC-like_C"/>
</dbReference>
<dbReference type="OrthoDB" id="9771229at2"/>
<accession>A0A1I6QA55</accession>
<evidence type="ECO:0000259" key="6">
    <source>
        <dbReference type="Pfam" id="PF03755"/>
    </source>
</evidence>
<keyword evidence="9" id="KW-1185">Reference proteome</keyword>
<dbReference type="STRING" id="593133.SAMN04488006_1681"/>
<sequence>MIQSMTGYGKTVLQLSTKKITIELKSLNSKNLDLNVRIPSYYREKELDIRKNLAAVLERGKIDFSIFIEGNGGEGSSKINENVVKDYMNQLRNIVDSNEVELLKMAVRLPDSLKTEREEVDEEEWHQIVEAIAETVVKINKYRSDEGEVLRNDFILRISNIENLLEKVIEIDPERIVLVKEKLRKGIAELEVKIDENRFEQEIIYYIEKLDITEEKVRLKNHLEYFKKELSTNDSNGKKLAFITQEIGREINTIGSKSNYADMQKLVVQMKDELEKIKEQSLNVL</sequence>
<dbReference type="EMBL" id="FOZP01000003">
    <property type="protein sequence ID" value="SFS49347.1"/>
    <property type="molecule type" value="Genomic_DNA"/>
</dbReference>
<dbReference type="Pfam" id="PF03755">
    <property type="entry name" value="YicC-like_N"/>
    <property type="match status" value="1"/>
</dbReference>
<evidence type="ECO:0000256" key="4">
    <source>
        <dbReference type="ARBA" id="ARBA00022801"/>
    </source>
</evidence>
<dbReference type="GO" id="GO:0016787">
    <property type="term" value="F:hydrolase activity"/>
    <property type="evidence" value="ECO:0007669"/>
    <property type="project" value="UniProtKB-KW"/>
</dbReference>
<keyword evidence="2" id="KW-0540">Nuclease</keyword>